<dbReference type="Proteomes" id="UP000475862">
    <property type="component" value="Unassembled WGS sequence"/>
</dbReference>
<gene>
    <name evidence="2" type="ORF">AGLY_003213</name>
</gene>
<reference evidence="2 3" key="1">
    <citation type="submission" date="2019-08" db="EMBL/GenBank/DDBJ databases">
        <title>The genome of the soybean aphid Biotype 1, its phylome, world population structure and adaptation to the North American continent.</title>
        <authorList>
            <person name="Giordano R."/>
            <person name="Donthu R.K."/>
            <person name="Hernandez A.G."/>
            <person name="Wright C.L."/>
            <person name="Zimin A.V."/>
        </authorList>
    </citation>
    <scope>NUCLEOTIDE SEQUENCE [LARGE SCALE GENOMIC DNA]</scope>
    <source>
        <tissue evidence="2">Whole aphids</tissue>
    </source>
</reference>
<evidence type="ECO:0008006" key="4">
    <source>
        <dbReference type="Google" id="ProtNLM"/>
    </source>
</evidence>
<feature type="transmembrane region" description="Helical" evidence="1">
    <location>
        <begin position="115"/>
        <end position="133"/>
    </location>
</feature>
<keyword evidence="1" id="KW-1133">Transmembrane helix</keyword>
<evidence type="ECO:0000256" key="1">
    <source>
        <dbReference type="SAM" id="Phobius"/>
    </source>
</evidence>
<sequence>MHKENQYSTCYFSLHFDNLLFIAVYHNMTQQCFEITNIVLITKVRWLLSFEGLLHSLEIRRFIICYLCRYNYTLRLDLYSSYSKHSQDYYANFISIFLLLLCCVLIIYFKIHSTFNRSVLQILIKKIIFYFVVKVYVRIPTMKLHVIQIIDMHNIRDVSPRPLFSYAKTINVTNYQKTAAFLKNKNQHNLSPENW</sequence>
<comment type="caution">
    <text evidence="2">The sequence shown here is derived from an EMBL/GenBank/DDBJ whole genome shotgun (WGS) entry which is preliminary data.</text>
</comment>
<accession>A0A6G0U4U2</accession>
<evidence type="ECO:0000313" key="2">
    <source>
        <dbReference type="EMBL" id="KAE9543302.1"/>
    </source>
</evidence>
<evidence type="ECO:0000313" key="3">
    <source>
        <dbReference type="Proteomes" id="UP000475862"/>
    </source>
</evidence>
<keyword evidence="1" id="KW-0472">Membrane</keyword>
<keyword evidence="3" id="KW-1185">Reference proteome</keyword>
<dbReference type="AlphaFoldDB" id="A0A6G0U4U2"/>
<name>A0A6G0U4U2_APHGL</name>
<proteinExistence type="predicted"/>
<protein>
    <recommendedName>
        <fullName evidence="4">Transmembrane protein</fullName>
    </recommendedName>
</protein>
<keyword evidence="1" id="KW-0812">Transmembrane</keyword>
<dbReference type="EMBL" id="VYZN01000009">
    <property type="protein sequence ID" value="KAE9543302.1"/>
    <property type="molecule type" value="Genomic_DNA"/>
</dbReference>
<feature type="transmembrane region" description="Helical" evidence="1">
    <location>
        <begin position="89"/>
        <end position="109"/>
    </location>
</feature>
<organism evidence="2 3">
    <name type="scientific">Aphis glycines</name>
    <name type="common">Soybean aphid</name>
    <dbReference type="NCBI Taxonomy" id="307491"/>
    <lineage>
        <taxon>Eukaryota</taxon>
        <taxon>Metazoa</taxon>
        <taxon>Ecdysozoa</taxon>
        <taxon>Arthropoda</taxon>
        <taxon>Hexapoda</taxon>
        <taxon>Insecta</taxon>
        <taxon>Pterygota</taxon>
        <taxon>Neoptera</taxon>
        <taxon>Paraneoptera</taxon>
        <taxon>Hemiptera</taxon>
        <taxon>Sternorrhyncha</taxon>
        <taxon>Aphidomorpha</taxon>
        <taxon>Aphidoidea</taxon>
        <taxon>Aphididae</taxon>
        <taxon>Aphidini</taxon>
        <taxon>Aphis</taxon>
        <taxon>Aphis</taxon>
    </lineage>
</organism>